<comment type="caution">
    <text evidence="1">The sequence shown here is derived from an EMBL/GenBank/DDBJ whole genome shotgun (WGS) entry which is preliminary data.</text>
</comment>
<evidence type="ECO:0000313" key="1">
    <source>
        <dbReference type="EMBL" id="MER6904981.1"/>
    </source>
</evidence>
<dbReference type="RefSeq" id="WP_350815078.1">
    <property type="nucleotide sequence ID" value="NZ_JBEPCV010000011.1"/>
</dbReference>
<dbReference type="Proteomes" id="UP001490330">
    <property type="component" value="Unassembled WGS sequence"/>
</dbReference>
<reference evidence="1 2" key="1">
    <citation type="submission" date="2024-06" db="EMBL/GenBank/DDBJ databases">
        <title>The Natural Products Discovery Center: Release of the First 8490 Sequenced Strains for Exploring Actinobacteria Biosynthetic Diversity.</title>
        <authorList>
            <person name="Kalkreuter E."/>
            <person name="Kautsar S.A."/>
            <person name="Yang D."/>
            <person name="Bader C.D."/>
            <person name="Teijaro C.N."/>
            <person name="Fluegel L."/>
            <person name="Davis C.M."/>
            <person name="Simpson J.R."/>
            <person name="Lauterbach L."/>
            <person name="Steele A.D."/>
            <person name="Gui C."/>
            <person name="Meng S."/>
            <person name="Li G."/>
            <person name="Viehrig K."/>
            <person name="Ye F."/>
            <person name="Su P."/>
            <person name="Kiefer A.F."/>
            <person name="Nichols A."/>
            <person name="Cepeda A.J."/>
            <person name="Yan W."/>
            <person name="Fan B."/>
            <person name="Jiang Y."/>
            <person name="Adhikari A."/>
            <person name="Zheng C.-J."/>
            <person name="Schuster L."/>
            <person name="Cowan T.M."/>
            <person name="Smanski M.J."/>
            <person name="Chevrette M.G."/>
            <person name="De Carvalho L.P.S."/>
            <person name="Shen B."/>
        </authorList>
    </citation>
    <scope>NUCLEOTIDE SEQUENCE [LARGE SCALE GENOMIC DNA]</scope>
    <source>
        <strain evidence="1 2">NPDC000632</strain>
    </source>
</reference>
<protein>
    <submittedName>
        <fullName evidence="1">Uncharacterized protein</fullName>
    </submittedName>
</protein>
<keyword evidence="2" id="KW-1185">Reference proteome</keyword>
<dbReference type="EMBL" id="JBEPCV010000011">
    <property type="protein sequence ID" value="MER6904981.1"/>
    <property type="molecule type" value="Genomic_DNA"/>
</dbReference>
<proteinExistence type="predicted"/>
<evidence type="ECO:0000313" key="2">
    <source>
        <dbReference type="Proteomes" id="UP001490330"/>
    </source>
</evidence>
<organism evidence="1 2">
    <name type="scientific">Streptomyces flaveolus</name>
    <dbReference type="NCBI Taxonomy" id="67297"/>
    <lineage>
        <taxon>Bacteria</taxon>
        <taxon>Bacillati</taxon>
        <taxon>Actinomycetota</taxon>
        <taxon>Actinomycetes</taxon>
        <taxon>Kitasatosporales</taxon>
        <taxon>Streptomycetaceae</taxon>
        <taxon>Streptomyces</taxon>
    </lineage>
</organism>
<accession>A0ABV1VG09</accession>
<gene>
    <name evidence="1" type="ORF">ABT322_14575</name>
</gene>
<sequence>MNAYARLPGTWYGRLGPVTLWQRFRASAMAFTVASSAPWIVMDTCPGST</sequence>
<name>A0ABV1VG09_9ACTN</name>